<proteinExistence type="predicted"/>
<evidence type="ECO:0000313" key="1">
    <source>
        <dbReference type="EMBL" id="GAH83394.1"/>
    </source>
</evidence>
<gene>
    <name evidence="1" type="ORF">S03H2_68426</name>
</gene>
<accession>X1JYQ5</accession>
<protein>
    <submittedName>
        <fullName evidence="1">Uncharacterized protein</fullName>
    </submittedName>
</protein>
<name>X1JYQ5_9ZZZZ</name>
<comment type="caution">
    <text evidence="1">The sequence shown here is derived from an EMBL/GenBank/DDBJ whole genome shotgun (WGS) entry which is preliminary data.</text>
</comment>
<sequence length="151" mass="17749">DLLPQLQGIHPKDFSRHLADREDDKLFYRGFSALFNAKPDFLLICDELMVWLEVKFWISFDRRQLQRTQNIADLCSSDLFASVFKNCPNRVVKLGTKRHIHTQRDSDFIDWADVAQVAEELLRHGADNYTVQALKALVEMDRKKSKHNDFR</sequence>
<dbReference type="AlphaFoldDB" id="X1JYQ5"/>
<dbReference type="EMBL" id="BARU01044987">
    <property type="protein sequence ID" value="GAH83394.1"/>
    <property type="molecule type" value="Genomic_DNA"/>
</dbReference>
<organism evidence="1">
    <name type="scientific">marine sediment metagenome</name>
    <dbReference type="NCBI Taxonomy" id="412755"/>
    <lineage>
        <taxon>unclassified sequences</taxon>
        <taxon>metagenomes</taxon>
        <taxon>ecological metagenomes</taxon>
    </lineage>
</organism>
<reference evidence="1" key="1">
    <citation type="journal article" date="2014" name="Front. Microbiol.">
        <title>High frequency of phylogenetically diverse reductive dehalogenase-homologous genes in deep subseafloor sedimentary metagenomes.</title>
        <authorList>
            <person name="Kawai M."/>
            <person name="Futagami T."/>
            <person name="Toyoda A."/>
            <person name="Takaki Y."/>
            <person name="Nishi S."/>
            <person name="Hori S."/>
            <person name="Arai W."/>
            <person name="Tsubouchi T."/>
            <person name="Morono Y."/>
            <person name="Uchiyama I."/>
            <person name="Ito T."/>
            <person name="Fujiyama A."/>
            <person name="Inagaki F."/>
            <person name="Takami H."/>
        </authorList>
    </citation>
    <scope>NUCLEOTIDE SEQUENCE</scope>
    <source>
        <strain evidence="1">Expedition CK06-06</strain>
    </source>
</reference>
<feature type="non-terminal residue" evidence="1">
    <location>
        <position position="1"/>
    </location>
</feature>